<name>A0A1S1HKL3_9SPHN</name>
<dbReference type="SUPFAM" id="SSF55874">
    <property type="entry name" value="ATPase domain of HSP90 chaperone/DNA topoisomerase II/histidine kinase"/>
    <property type="match status" value="1"/>
</dbReference>
<dbReference type="InterPro" id="IPR005467">
    <property type="entry name" value="His_kinase_dom"/>
</dbReference>
<dbReference type="InterPro" id="IPR050428">
    <property type="entry name" value="TCS_sensor_his_kinase"/>
</dbReference>
<accession>A0A1S1HKL3</accession>
<dbReference type="Gene3D" id="3.30.565.10">
    <property type="entry name" value="Histidine kinase-like ATPase, C-terminal domain"/>
    <property type="match status" value="1"/>
</dbReference>
<evidence type="ECO:0000256" key="10">
    <source>
        <dbReference type="ARBA" id="ARBA00023136"/>
    </source>
</evidence>
<evidence type="ECO:0000256" key="3">
    <source>
        <dbReference type="ARBA" id="ARBA00012438"/>
    </source>
</evidence>
<dbReference type="Gene3D" id="1.10.287.130">
    <property type="match status" value="1"/>
</dbReference>
<evidence type="ECO:0000256" key="1">
    <source>
        <dbReference type="ARBA" id="ARBA00000085"/>
    </source>
</evidence>
<dbReference type="InterPro" id="IPR003661">
    <property type="entry name" value="HisK_dim/P_dom"/>
</dbReference>
<dbReference type="OrthoDB" id="9809329at2"/>
<dbReference type="EMBL" id="MIPT01000001">
    <property type="protein sequence ID" value="OHT21773.1"/>
    <property type="molecule type" value="Genomic_DNA"/>
</dbReference>
<dbReference type="PRINTS" id="PR00344">
    <property type="entry name" value="BCTRLSENSOR"/>
</dbReference>
<evidence type="ECO:0000256" key="9">
    <source>
        <dbReference type="ARBA" id="ARBA00023012"/>
    </source>
</evidence>
<dbReference type="CDD" id="cd00082">
    <property type="entry name" value="HisKA"/>
    <property type="match status" value="1"/>
</dbReference>
<dbReference type="Pfam" id="PF00512">
    <property type="entry name" value="HisKA"/>
    <property type="match status" value="1"/>
</dbReference>
<dbReference type="InterPro" id="IPR003594">
    <property type="entry name" value="HATPase_dom"/>
</dbReference>
<feature type="domain" description="Histidine kinase" evidence="12">
    <location>
        <begin position="139"/>
        <end position="338"/>
    </location>
</feature>
<dbReference type="AlphaFoldDB" id="A0A1S1HKL3"/>
<dbReference type="InterPro" id="IPR036097">
    <property type="entry name" value="HisK_dim/P_sf"/>
</dbReference>
<evidence type="ECO:0000256" key="11">
    <source>
        <dbReference type="SAM" id="Phobius"/>
    </source>
</evidence>
<keyword evidence="9" id="KW-0902">Two-component regulatory system</keyword>
<evidence type="ECO:0000256" key="4">
    <source>
        <dbReference type="ARBA" id="ARBA00022553"/>
    </source>
</evidence>
<evidence type="ECO:0000259" key="12">
    <source>
        <dbReference type="PROSITE" id="PS50109"/>
    </source>
</evidence>
<dbReference type="EC" id="2.7.13.3" evidence="3"/>
<comment type="subcellular location">
    <subcellularLocation>
        <location evidence="2">Membrane</location>
        <topology evidence="2">Multi-pass membrane protein</topology>
    </subcellularLocation>
</comment>
<comment type="catalytic activity">
    <reaction evidence="1">
        <text>ATP + protein L-histidine = ADP + protein N-phospho-L-histidine.</text>
        <dbReference type="EC" id="2.7.13.3"/>
    </reaction>
</comment>
<evidence type="ECO:0000256" key="5">
    <source>
        <dbReference type="ARBA" id="ARBA00022679"/>
    </source>
</evidence>
<evidence type="ECO:0000313" key="14">
    <source>
        <dbReference type="Proteomes" id="UP000179467"/>
    </source>
</evidence>
<dbReference type="Pfam" id="PF02518">
    <property type="entry name" value="HATPase_c"/>
    <property type="match status" value="1"/>
</dbReference>
<keyword evidence="5 13" id="KW-0808">Transferase</keyword>
<evidence type="ECO:0000256" key="2">
    <source>
        <dbReference type="ARBA" id="ARBA00004141"/>
    </source>
</evidence>
<gene>
    <name evidence="13" type="primary">qseC</name>
    <name evidence="13" type="ORF">BHE75_03784</name>
</gene>
<dbReference type="SMART" id="SM00388">
    <property type="entry name" value="HisKA"/>
    <property type="match status" value="1"/>
</dbReference>
<dbReference type="GO" id="GO:0005886">
    <property type="term" value="C:plasma membrane"/>
    <property type="evidence" value="ECO:0007669"/>
    <property type="project" value="TreeGrafter"/>
</dbReference>
<dbReference type="SUPFAM" id="SSF47384">
    <property type="entry name" value="Homodimeric domain of signal transducing histidine kinase"/>
    <property type="match status" value="1"/>
</dbReference>
<keyword evidence="7" id="KW-0418">Kinase</keyword>
<evidence type="ECO:0000256" key="6">
    <source>
        <dbReference type="ARBA" id="ARBA00022692"/>
    </source>
</evidence>
<sequence>MTYRRSVSRRLVRGLGLVGLVGTVLLLAAVAFFYRLSFADLAAGEATSRALNEMLDHVALPVVILMAPVAFVGLRVIRQAFTPLAEAAAEIEAARGHERGFRIDTSRMPSEALPFTDAVNDLLTRLDDAAVRQEAFAADVAHELRTPLAVLSLELDRLDHAEAGRLKGDVAAMRRLIDQLMLLAQIDAATAAQLAPEAVSLTDVATDVVSFMAPGIIATGKTIALETGEQSHTVRGRREAIAAALRNLIENAVRVTPAGGAVHVSVGPGAAIGVRDDGPGLSPDRLRDLVRRHSRADHASKDGAGLGLAIVDRIMAAHGGMLATDSDRRELSLRFPGA</sequence>
<evidence type="ECO:0000313" key="13">
    <source>
        <dbReference type="EMBL" id="OHT21773.1"/>
    </source>
</evidence>
<protein>
    <recommendedName>
        <fullName evidence="3">histidine kinase</fullName>
        <ecNumber evidence="3">2.7.13.3</ecNumber>
    </recommendedName>
</protein>
<dbReference type="PROSITE" id="PS50109">
    <property type="entry name" value="HIS_KIN"/>
    <property type="match status" value="1"/>
</dbReference>
<dbReference type="SMART" id="SM00387">
    <property type="entry name" value="HATPase_c"/>
    <property type="match status" value="1"/>
</dbReference>
<evidence type="ECO:0000256" key="7">
    <source>
        <dbReference type="ARBA" id="ARBA00022777"/>
    </source>
</evidence>
<keyword evidence="14" id="KW-1185">Reference proteome</keyword>
<feature type="transmembrane region" description="Helical" evidence="11">
    <location>
        <begin position="12"/>
        <end position="34"/>
    </location>
</feature>
<dbReference type="InterPro" id="IPR004358">
    <property type="entry name" value="Sig_transdc_His_kin-like_C"/>
</dbReference>
<dbReference type="GO" id="GO:0000155">
    <property type="term" value="F:phosphorelay sensor kinase activity"/>
    <property type="evidence" value="ECO:0007669"/>
    <property type="project" value="InterPro"/>
</dbReference>
<comment type="caution">
    <text evidence="13">The sequence shown here is derived from an EMBL/GenBank/DDBJ whole genome shotgun (WGS) entry which is preliminary data.</text>
</comment>
<evidence type="ECO:0000256" key="8">
    <source>
        <dbReference type="ARBA" id="ARBA00022989"/>
    </source>
</evidence>
<reference evidence="13 14" key="1">
    <citation type="submission" date="2016-09" db="EMBL/GenBank/DDBJ databases">
        <title>Metabolic pathway, cell adaptation mechanisms and a novel monoxygenase revealed through proteogenomic-transcription analysis of a Sphingomonas haloaromaticamans strain degrading the fungicide ortho-phenylphenol.</title>
        <authorList>
            <person name="Perruchon C."/>
            <person name="Papadopoulou E.S."/>
            <person name="Rousidou C."/>
            <person name="Vasileiadis S."/>
            <person name="Tanou G."/>
            <person name="Amoutzias G."/>
            <person name="Molassiotis A."/>
            <person name="Karpouzas D.G."/>
        </authorList>
    </citation>
    <scope>NUCLEOTIDE SEQUENCE [LARGE SCALE GENOMIC DNA]</scope>
    <source>
        <strain evidence="13 14">P3</strain>
    </source>
</reference>
<organism evidence="13 14">
    <name type="scientific">Edaphosphingomonas haloaromaticamans</name>
    <dbReference type="NCBI Taxonomy" id="653954"/>
    <lineage>
        <taxon>Bacteria</taxon>
        <taxon>Pseudomonadati</taxon>
        <taxon>Pseudomonadota</taxon>
        <taxon>Alphaproteobacteria</taxon>
        <taxon>Sphingomonadales</taxon>
        <taxon>Rhizorhabdaceae</taxon>
        <taxon>Edaphosphingomonas</taxon>
    </lineage>
</organism>
<dbReference type="RefSeq" id="WP_070934766.1">
    <property type="nucleotide sequence ID" value="NZ_MIPT01000001.1"/>
</dbReference>
<dbReference type="PANTHER" id="PTHR45436:SF15">
    <property type="entry name" value="SENSOR HISTIDINE KINASE CUSS"/>
    <property type="match status" value="1"/>
</dbReference>
<keyword evidence="6 11" id="KW-0812">Transmembrane</keyword>
<feature type="transmembrane region" description="Helical" evidence="11">
    <location>
        <begin position="54"/>
        <end position="74"/>
    </location>
</feature>
<keyword evidence="4" id="KW-0597">Phosphoprotein</keyword>
<dbReference type="InterPro" id="IPR036890">
    <property type="entry name" value="HATPase_C_sf"/>
</dbReference>
<dbReference type="Proteomes" id="UP000179467">
    <property type="component" value="Unassembled WGS sequence"/>
</dbReference>
<keyword evidence="10 11" id="KW-0472">Membrane</keyword>
<proteinExistence type="predicted"/>
<keyword evidence="8 11" id="KW-1133">Transmembrane helix</keyword>
<dbReference type="PANTHER" id="PTHR45436">
    <property type="entry name" value="SENSOR HISTIDINE KINASE YKOH"/>
    <property type="match status" value="1"/>
</dbReference>